<evidence type="ECO:0000256" key="6">
    <source>
        <dbReference type="ARBA" id="ARBA00022840"/>
    </source>
</evidence>
<evidence type="ECO:0000256" key="9">
    <source>
        <dbReference type="SAM" id="MobiDB-lite"/>
    </source>
</evidence>
<dbReference type="InterPro" id="IPR017871">
    <property type="entry name" value="ABC_transporter-like_CS"/>
</dbReference>
<feature type="domain" description="ABC transporter" evidence="10">
    <location>
        <begin position="266"/>
        <end position="509"/>
    </location>
</feature>
<dbReference type="PROSITE" id="PS50893">
    <property type="entry name" value="ABC_TRANSPORTER_2"/>
    <property type="match status" value="2"/>
</dbReference>
<sequence>MLVASGLVKHYGGVTALDGVGITLAAGEVHALVGENGAGKSTLVKIISGAVRPEDGTLELDGAPVRFAGARQAAARGVAIVSQELTTYDDLTVLENLFPYGAPRRRGLVSTREMRRLARPVLDELGIDPPPHARAGELPLADRQLLEICRALLLEPRVLVLDEPTSALPRAAAARLADVTWRLAERGLAVLYISHFLEEVMRIATRVTVLRDGRVVLPGAEAADVSLDSLVTAMLGRPPARAAGPALSPGAEPGARTGAEPSAAPRRPGGAAVSLTGVTIPGRLRDVSLAAAAGEIVGLAGLQGAGHLAVLDAVCGRARPSSGAVRLPGGRAPRSARHAVTSGVASISGDRKGRGLMLDKALWENVTAVSWLGQGRGGFLPRRSRLVDRSRGHLERLRVRGDVRASAGDLSGGNQQKVVLAKWLDAAPSVLALDDPTRGVDVGARAELHGIVRALAAEGKVVLLASSDLAELVELCHRVVVFQHGRVVGSLAGGRLTEPALSLAMNAGFAGPVR</sequence>
<name>A0ABS3R748_9ACTN</name>
<dbReference type="Pfam" id="PF00005">
    <property type="entry name" value="ABC_tran"/>
    <property type="match status" value="2"/>
</dbReference>
<dbReference type="InterPro" id="IPR003593">
    <property type="entry name" value="AAA+_ATPase"/>
</dbReference>
<keyword evidence="7" id="KW-1278">Translocase</keyword>
<keyword evidence="3" id="KW-0762">Sugar transport</keyword>
<evidence type="ECO:0000256" key="3">
    <source>
        <dbReference type="ARBA" id="ARBA00022597"/>
    </source>
</evidence>
<dbReference type="SMART" id="SM00382">
    <property type="entry name" value="AAA"/>
    <property type="match status" value="2"/>
</dbReference>
<accession>A0ABS3R748</accession>
<gene>
    <name evidence="11" type="ORF">J4557_31075</name>
</gene>
<dbReference type="InterPro" id="IPR003439">
    <property type="entry name" value="ABC_transporter-like_ATP-bd"/>
</dbReference>
<keyword evidence="5" id="KW-0547">Nucleotide-binding</keyword>
<dbReference type="GO" id="GO:0005524">
    <property type="term" value="F:ATP binding"/>
    <property type="evidence" value="ECO:0007669"/>
    <property type="project" value="UniProtKB-KW"/>
</dbReference>
<dbReference type="InterPro" id="IPR050107">
    <property type="entry name" value="ABC_carbohydrate_import_ATPase"/>
</dbReference>
<evidence type="ECO:0000313" key="12">
    <source>
        <dbReference type="Proteomes" id="UP000666915"/>
    </source>
</evidence>
<dbReference type="Proteomes" id="UP000666915">
    <property type="component" value="Unassembled WGS sequence"/>
</dbReference>
<proteinExistence type="predicted"/>
<dbReference type="PANTHER" id="PTHR43790">
    <property type="entry name" value="CARBOHYDRATE TRANSPORT ATP-BINDING PROTEIN MG119-RELATED"/>
    <property type="match status" value="1"/>
</dbReference>
<keyword evidence="12" id="KW-1185">Reference proteome</keyword>
<keyword evidence="8" id="KW-0472">Membrane</keyword>
<dbReference type="PANTHER" id="PTHR43790:SF3">
    <property type="entry name" value="D-ALLOSE IMPORT ATP-BINDING PROTEIN ALSA-RELATED"/>
    <property type="match status" value="1"/>
</dbReference>
<dbReference type="Gene3D" id="3.40.50.300">
    <property type="entry name" value="P-loop containing nucleotide triphosphate hydrolases"/>
    <property type="match status" value="2"/>
</dbReference>
<protein>
    <submittedName>
        <fullName evidence="11">Sugar ABC transporter ATP-binding protein</fullName>
    </submittedName>
</protein>
<dbReference type="SUPFAM" id="SSF52540">
    <property type="entry name" value="P-loop containing nucleoside triphosphate hydrolases"/>
    <property type="match status" value="2"/>
</dbReference>
<keyword evidence="4" id="KW-0677">Repeat</keyword>
<dbReference type="PROSITE" id="PS00211">
    <property type="entry name" value="ABC_TRANSPORTER_1"/>
    <property type="match status" value="1"/>
</dbReference>
<evidence type="ECO:0000256" key="1">
    <source>
        <dbReference type="ARBA" id="ARBA00022448"/>
    </source>
</evidence>
<dbReference type="RefSeq" id="WP_208270310.1">
    <property type="nucleotide sequence ID" value="NZ_BAAAGM010000098.1"/>
</dbReference>
<evidence type="ECO:0000256" key="4">
    <source>
        <dbReference type="ARBA" id="ARBA00022737"/>
    </source>
</evidence>
<dbReference type="InterPro" id="IPR027417">
    <property type="entry name" value="P-loop_NTPase"/>
</dbReference>
<feature type="compositionally biased region" description="Low complexity" evidence="9">
    <location>
        <begin position="258"/>
        <end position="272"/>
    </location>
</feature>
<feature type="region of interest" description="Disordered" evidence="9">
    <location>
        <begin position="241"/>
        <end position="272"/>
    </location>
</feature>
<comment type="caution">
    <text evidence="11">The sequence shown here is derived from an EMBL/GenBank/DDBJ whole genome shotgun (WGS) entry which is preliminary data.</text>
</comment>
<reference evidence="11 12" key="1">
    <citation type="submission" date="2021-03" db="EMBL/GenBank/DDBJ databases">
        <authorList>
            <person name="Kanchanasin P."/>
            <person name="Saeng-In P."/>
            <person name="Phongsopitanun W."/>
            <person name="Yuki M."/>
            <person name="Kudo T."/>
            <person name="Ohkuma M."/>
            <person name="Tanasupawat S."/>
        </authorList>
    </citation>
    <scope>NUCLEOTIDE SEQUENCE [LARGE SCALE GENOMIC DNA]</scope>
    <source>
        <strain evidence="11 12">L46</strain>
    </source>
</reference>
<dbReference type="CDD" id="cd03215">
    <property type="entry name" value="ABC_Carb_Monos_II"/>
    <property type="match status" value="1"/>
</dbReference>
<keyword evidence="1" id="KW-0813">Transport</keyword>
<evidence type="ECO:0000256" key="7">
    <source>
        <dbReference type="ARBA" id="ARBA00022967"/>
    </source>
</evidence>
<evidence type="ECO:0000259" key="10">
    <source>
        <dbReference type="PROSITE" id="PS50893"/>
    </source>
</evidence>
<organism evidence="11 12">
    <name type="scientific">Actinomadura nitritigenes</name>
    <dbReference type="NCBI Taxonomy" id="134602"/>
    <lineage>
        <taxon>Bacteria</taxon>
        <taxon>Bacillati</taxon>
        <taxon>Actinomycetota</taxon>
        <taxon>Actinomycetes</taxon>
        <taxon>Streptosporangiales</taxon>
        <taxon>Thermomonosporaceae</taxon>
        <taxon>Actinomadura</taxon>
    </lineage>
</organism>
<evidence type="ECO:0000256" key="8">
    <source>
        <dbReference type="ARBA" id="ARBA00023136"/>
    </source>
</evidence>
<evidence type="ECO:0000256" key="2">
    <source>
        <dbReference type="ARBA" id="ARBA00022475"/>
    </source>
</evidence>
<evidence type="ECO:0000256" key="5">
    <source>
        <dbReference type="ARBA" id="ARBA00022741"/>
    </source>
</evidence>
<feature type="domain" description="ABC transporter" evidence="10">
    <location>
        <begin position="2"/>
        <end position="237"/>
    </location>
</feature>
<evidence type="ECO:0000313" key="11">
    <source>
        <dbReference type="EMBL" id="MBO2441976.1"/>
    </source>
</evidence>
<keyword evidence="6 11" id="KW-0067">ATP-binding</keyword>
<dbReference type="EMBL" id="JAGEOK010000022">
    <property type="protein sequence ID" value="MBO2441976.1"/>
    <property type="molecule type" value="Genomic_DNA"/>
</dbReference>
<keyword evidence="2" id="KW-1003">Cell membrane</keyword>
<feature type="compositionally biased region" description="Low complexity" evidence="9">
    <location>
        <begin position="241"/>
        <end position="251"/>
    </location>
</feature>
<dbReference type="CDD" id="cd03216">
    <property type="entry name" value="ABC_Carb_Monos_I"/>
    <property type="match status" value="1"/>
</dbReference>